<feature type="region of interest" description="Disordered" evidence="1">
    <location>
        <begin position="25"/>
        <end position="63"/>
    </location>
</feature>
<proteinExistence type="predicted"/>
<reference evidence="3 4" key="1">
    <citation type="submission" date="2017-04" db="EMBL/GenBank/DDBJ databases">
        <authorList>
            <person name="Afonso C.L."/>
            <person name="Miller P.J."/>
            <person name="Scott M.A."/>
            <person name="Spackman E."/>
            <person name="Goraichik I."/>
            <person name="Dimitrov K.M."/>
            <person name="Suarez D.L."/>
            <person name="Swayne D.E."/>
        </authorList>
    </citation>
    <scope>NUCLEOTIDE SEQUENCE [LARGE SCALE GENOMIC DNA]</scope>
    <source>
        <strain evidence="3 4">LMG26642</strain>
    </source>
</reference>
<dbReference type="Proteomes" id="UP000193435">
    <property type="component" value="Unassembled WGS sequence"/>
</dbReference>
<name>A0A1X7MR44_9LACT</name>
<feature type="compositionally biased region" description="Polar residues" evidence="1">
    <location>
        <begin position="36"/>
        <end position="52"/>
    </location>
</feature>
<gene>
    <name evidence="3" type="ORF">SAMN04488700_0131</name>
</gene>
<feature type="domain" description="DUF1541" evidence="2">
    <location>
        <begin position="84"/>
        <end position="134"/>
    </location>
</feature>
<dbReference type="EMBL" id="FXBJ01000002">
    <property type="protein sequence ID" value="SMH26443.1"/>
    <property type="molecule type" value="Genomic_DNA"/>
</dbReference>
<dbReference type="RefSeq" id="WP_085558514.1">
    <property type="nucleotide sequence ID" value="NZ_FXBJ01000002.1"/>
</dbReference>
<keyword evidence="4" id="KW-1185">Reference proteome</keyword>
<dbReference type="AlphaFoldDB" id="A0A1X7MR44"/>
<feature type="domain" description="DUF1541" evidence="2">
    <location>
        <begin position="149"/>
        <end position="200"/>
    </location>
</feature>
<dbReference type="InterPro" id="IPR011438">
    <property type="entry name" value="DUF1541"/>
</dbReference>
<evidence type="ECO:0000313" key="3">
    <source>
        <dbReference type="EMBL" id="SMH26443.1"/>
    </source>
</evidence>
<dbReference type="Gene3D" id="2.30.30.1210">
    <property type="entry name" value="Domain of unknown function DUF1541"/>
    <property type="match status" value="1"/>
</dbReference>
<accession>A0A1X7MR44</accession>
<dbReference type="PROSITE" id="PS51257">
    <property type="entry name" value="PROKAR_LIPOPROTEIN"/>
    <property type="match status" value="1"/>
</dbReference>
<protein>
    <recommendedName>
        <fullName evidence="2">DUF1541 domain-containing protein</fullName>
    </recommendedName>
</protein>
<feature type="compositionally biased region" description="Basic and acidic residues" evidence="1">
    <location>
        <begin position="53"/>
        <end position="63"/>
    </location>
</feature>
<sequence length="206" mass="22506">MKNNKVIQGVLTLTILTVLTACSSQDNENEEAVDGGTQSSMPTMESSNSQTESKTESMEGMQHDDLSEIPVGLQEAENSEYEIGDQVTLLTDHMPGMKGATATIVGAFDTTAYELTFQPTNGDELVENHKWVIQEEIAGTKDQEKPLEPGTEIIVEAKHMAGMEGASATIDSFEDTTVYMIDYEPTSGGETVTNHKWFTEDELSKE</sequence>
<dbReference type="STRING" id="1073423.SAMN04488700_0131"/>
<evidence type="ECO:0000259" key="2">
    <source>
        <dbReference type="Pfam" id="PF07563"/>
    </source>
</evidence>
<evidence type="ECO:0000256" key="1">
    <source>
        <dbReference type="SAM" id="MobiDB-lite"/>
    </source>
</evidence>
<dbReference type="Pfam" id="PF07563">
    <property type="entry name" value="DUF1541"/>
    <property type="match status" value="2"/>
</dbReference>
<organism evidence="3 4">
    <name type="scientific">Carnobacterium iners</name>
    <dbReference type="NCBI Taxonomy" id="1073423"/>
    <lineage>
        <taxon>Bacteria</taxon>
        <taxon>Bacillati</taxon>
        <taxon>Bacillota</taxon>
        <taxon>Bacilli</taxon>
        <taxon>Lactobacillales</taxon>
        <taxon>Carnobacteriaceae</taxon>
        <taxon>Carnobacterium</taxon>
    </lineage>
</organism>
<evidence type="ECO:0000313" key="4">
    <source>
        <dbReference type="Proteomes" id="UP000193435"/>
    </source>
</evidence>